<organism evidence="1 2">
    <name type="scientific">Aquarana catesbeiana</name>
    <name type="common">American bullfrog</name>
    <name type="synonym">Rana catesbeiana</name>
    <dbReference type="NCBI Taxonomy" id="8400"/>
    <lineage>
        <taxon>Eukaryota</taxon>
        <taxon>Metazoa</taxon>
        <taxon>Chordata</taxon>
        <taxon>Craniata</taxon>
        <taxon>Vertebrata</taxon>
        <taxon>Euteleostomi</taxon>
        <taxon>Amphibia</taxon>
        <taxon>Batrachia</taxon>
        <taxon>Anura</taxon>
        <taxon>Neobatrachia</taxon>
        <taxon>Ranoidea</taxon>
        <taxon>Ranidae</taxon>
        <taxon>Aquarana</taxon>
    </lineage>
</organism>
<dbReference type="AlphaFoldDB" id="A0A2G9QBR0"/>
<evidence type="ECO:0000313" key="1">
    <source>
        <dbReference type="EMBL" id="PIO13049.1"/>
    </source>
</evidence>
<accession>A0A2G9QBR0</accession>
<keyword evidence="2" id="KW-1185">Reference proteome</keyword>
<gene>
    <name evidence="1" type="ORF">AB205_0062560</name>
</gene>
<evidence type="ECO:0000313" key="2">
    <source>
        <dbReference type="Proteomes" id="UP000228934"/>
    </source>
</evidence>
<reference evidence="2" key="1">
    <citation type="journal article" date="2017" name="Nat. Commun.">
        <title>The North American bullfrog draft genome provides insight into hormonal regulation of long noncoding RNA.</title>
        <authorList>
            <person name="Hammond S.A."/>
            <person name="Warren R.L."/>
            <person name="Vandervalk B.P."/>
            <person name="Kucuk E."/>
            <person name="Khan H."/>
            <person name="Gibb E.A."/>
            <person name="Pandoh P."/>
            <person name="Kirk H."/>
            <person name="Zhao Y."/>
            <person name="Jones M."/>
            <person name="Mungall A.J."/>
            <person name="Coope R."/>
            <person name="Pleasance S."/>
            <person name="Moore R.A."/>
            <person name="Holt R.A."/>
            <person name="Round J.M."/>
            <person name="Ohora S."/>
            <person name="Walle B.V."/>
            <person name="Veldhoen N."/>
            <person name="Helbing C.C."/>
            <person name="Birol I."/>
        </authorList>
    </citation>
    <scope>NUCLEOTIDE SEQUENCE [LARGE SCALE GENOMIC DNA]</scope>
</reference>
<sequence length="42" mass="4683">MGVIVKVSSHLWTFLGLSSISLNWRCLISSRPKETSSMYPVA</sequence>
<name>A0A2G9QBR0_AQUCT</name>
<proteinExistence type="predicted"/>
<dbReference type="EMBL" id="KZ038057">
    <property type="protein sequence ID" value="PIO13049.1"/>
    <property type="molecule type" value="Genomic_DNA"/>
</dbReference>
<protein>
    <submittedName>
        <fullName evidence="1">Uncharacterized protein</fullName>
    </submittedName>
</protein>
<dbReference type="Proteomes" id="UP000228934">
    <property type="component" value="Unassembled WGS sequence"/>
</dbReference>